<dbReference type="PROSITE" id="PS50112">
    <property type="entry name" value="PAS"/>
    <property type="match status" value="1"/>
</dbReference>
<dbReference type="GO" id="GO:0006355">
    <property type="term" value="P:regulation of DNA-templated transcription"/>
    <property type="evidence" value="ECO:0007669"/>
    <property type="project" value="InterPro"/>
</dbReference>
<evidence type="ECO:0000259" key="1">
    <source>
        <dbReference type="PROSITE" id="PS50112"/>
    </source>
</evidence>
<dbReference type="GeneID" id="97609557"/>
<dbReference type="Gene3D" id="3.30.450.20">
    <property type="entry name" value="PAS domain"/>
    <property type="match status" value="2"/>
</dbReference>
<keyword evidence="3" id="KW-1185">Reference proteome</keyword>
<dbReference type="InterPro" id="IPR035965">
    <property type="entry name" value="PAS-like_dom_sf"/>
</dbReference>
<evidence type="ECO:0000313" key="3">
    <source>
        <dbReference type="Proteomes" id="UP000245934"/>
    </source>
</evidence>
<dbReference type="OrthoDB" id="8127at2157"/>
<sequence>MMGEDQEVSGVIQKILKSSPRGLTISDISKKINKNRTITAKYLDILKAEGKVETRQVGSARIYWLSQRVPLSAFLCFTKNMIVIVDMDMNIVQVNNQYISLSGLSKEEMIGRNIIGNGLPILSTPKTMDIIRSTEREQIITDVRFCREGIEYYYKMEVIPTLFDEKNKGLTIVLEDITEQKQHVNNMEFLARTAVELVDLPPDADIYEYVSEKVVELLPGTPRCFVESFDLASGQIFLKAVQGKELRDGVRSLLGYDVVGLPCPIVEFFSAAPFYETPLTLRAMREMRFRPFFEDEEISFYDLCAHMFPEKACNAMVLRFNLAKVYLTGLVWQDRLYGIVGILLGKDETLQNKQAIESFLRQASIAIARRQTEERLSRSIRQVDEFISAIPTPAMLIDNTNRIIKINPVFTKEFGFTSDDCVHPGEWLQSTIPDLGCREKIHPTPLDSESKTSFKSPVIPIRCHDKTEKRVRIKEVPLSGGMRALFFEPLNPAS</sequence>
<keyword evidence="2" id="KW-0808">Transferase</keyword>
<protein>
    <submittedName>
        <fullName evidence="2">Histidine kinase</fullName>
    </submittedName>
</protein>
<dbReference type="InterPro" id="IPR036390">
    <property type="entry name" value="WH_DNA-bd_sf"/>
</dbReference>
<dbReference type="GO" id="GO:0016301">
    <property type="term" value="F:kinase activity"/>
    <property type="evidence" value="ECO:0007669"/>
    <property type="project" value="UniProtKB-KW"/>
</dbReference>
<dbReference type="InterPro" id="IPR036388">
    <property type="entry name" value="WH-like_DNA-bd_sf"/>
</dbReference>
<dbReference type="SUPFAM" id="SSF55785">
    <property type="entry name" value="PYP-like sensor domain (PAS domain)"/>
    <property type="match status" value="2"/>
</dbReference>
<dbReference type="AlphaFoldDB" id="A0A2V2NJL0"/>
<dbReference type="Proteomes" id="UP000245934">
    <property type="component" value="Unassembled WGS sequence"/>
</dbReference>
<dbReference type="SUPFAM" id="SSF46785">
    <property type="entry name" value="Winged helix' DNA-binding domain"/>
    <property type="match status" value="1"/>
</dbReference>
<dbReference type="SMART" id="SM00091">
    <property type="entry name" value="PAS"/>
    <property type="match status" value="2"/>
</dbReference>
<dbReference type="PANTHER" id="PTHR44757">
    <property type="entry name" value="DIGUANYLATE CYCLASE DGCP"/>
    <property type="match status" value="1"/>
</dbReference>
<name>A0A2V2NJL0_9EURY</name>
<dbReference type="InterPro" id="IPR000014">
    <property type="entry name" value="PAS"/>
</dbReference>
<dbReference type="InterPro" id="IPR052155">
    <property type="entry name" value="Biofilm_reg_signaling"/>
</dbReference>
<gene>
    <name evidence="2" type="ORF">DLD82_05130</name>
</gene>
<dbReference type="CDD" id="cd00130">
    <property type="entry name" value="PAS"/>
    <property type="match status" value="1"/>
</dbReference>
<keyword evidence="2" id="KW-0418">Kinase</keyword>
<dbReference type="RefSeq" id="WP_109940032.1">
    <property type="nucleotide sequence ID" value="NZ_CP176366.1"/>
</dbReference>
<dbReference type="PANTHER" id="PTHR44757:SF2">
    <property type="entry name" value="BIOFILM ARCHITECTURE MAINTENANCE PROTEIN MBAA"/>
    <property type="match status" value="1"/>
</dbReference>
<comment type="caution">
    <text evidence="2">The sequence shown here is derived from an EMBL/GenBank/DDBJ whole genome shotgun (WGS) entry which is preliminary data.</text>
</comment>
<accession>A0A2V2NJL0</accession>
<dbReference type="Pfam" id="PF00989">
    <property type="entry name" value="PAS"/>
    <property type="match status" value="1"/>
</dbReference>
<proteinExistence type="predicted"/>
<dbReference type="EMBL" id="QGMZ01000010">
    <property type="protein sequence ID" value="PWR75513.1"/>
    <property type="molecule type" value="Genomic_DNA"/>
</dbReference>
<dbReference type="InterPro" id="IPR013767">
    <property type="entry name" value="PAS_fold"/>
</dbReference>
<dbReference type="Gene3D" id="1.10.10.10">
    <property type="entry name" value="Winged helix-like DNA-binding domain superfamily/Winged helix DNA-binding domain"/>
    <property type="match status" value="1"/>
</dbReference>
<feature type="domain" description="PAS" evidence="1">
    <location>
        <begin position="82"/>
        <end position="115"/>
    </location>
</feature>
<evidence type="ECO:0000313" key="2">
    <source>
        <dbReference type="EMBL" id="PWR75513.1"/>
    </source>
</evidence>
<dbReference type="NCBIfam" id="TIGR00229">
    <property type="entry name" value="sensory_box"/>
    <property type="match status" value="1"/>
</dbReference>
<organism evidence="2 3">
    <name type="scientific">Methanospirillum stamsii</name>
    <dbReference type="NCBI Taxonomy" id="1277351"/>
    <lineage>
        <taxon>Archaea</taxon>
        <taxon>Methanobacteriati</taxon>
        <taxon>Methanobacteriota</taxon>
        <taxon>Stenosarchaea group</taxon>
        <taxon>Methanomicrobia</taxon>
        <taxon>Methanomicrobiales</taxon>
        <taxon>Methanospirillaceae</taxon>
        <taxon>Methanospirillum</taxon>
    </lineage>
</organism>
<reference evidence="2 3" key="1">
    <citation type="submission" date="2018-05" db="EMBL/GenBank/DDBJ databases">
        <title>Draft genome of Methanospirillum stamsii Pt1.</title>
        <authorList>
            <person name="Dueholm M.S."/>
            <person name="Nielsen P.H."/>
            <person name="Bakmann L.F."/>
            <person name="Otzen D.E."/>
        </authorList>
    </citation>
    <scope>NUCLEOTIDE SEQUENCE [LARGE SCALE GENOMIC DNA]</scope>
    <source>
        <strain evidence="2 3">Pt1</strain>
    </source>
</reference>